<feature type="domain" description="Laminin G" evidence="1">
    <location>
        <begin position="107"/>
        <end position="286"/>
    </location>
</feature>
<dbReference type="AlphaFoldDB" id="A0A2T0X768"/>
<dbReference type="InterPro" id="IPR001791">
    <property type="entry name" value="Laminin_G"/>
</dbReference>
<dbReference type="Proteomes" id="UP000238801">
    <property type="component" value="Unassembled WGS sequence"/>
</dbReference>
<gene>
    <name evidence="2" type="ORF">BCF33_0392</name>
</gene>
<dbReference type="EMBL" id="PVTT01000001">
    <property type="protein sequence ID" value="PRY94792.1"/>
    <property type="molecule type" value="Genomic_DNA"/>
</dbReference>
<accession>A0A2T0X768</accession>
<evidence type="ECO:0000259" key="1">
    <source>
        <dbReference type="PROSITE" id="PS50025"/>
    </source>
</evidence>
<dbReference type="PANTHER" id="PTHR42535">
    <property type="entry name" value="OOKINETE PROTEIN, PUTATIVE-RELATED"/>
    <property type="match status" value="1"/>
</dbReference>
<dbReference type="OrthoDB" id="8477120at2"/>
<organism evidence="2 3">
    <name type="scientific">Hasllibacter halocynthiae</name>
    <dbReference type="NCBI Taxonomy" id="595589"/>
    <lineage>
        <taxon>Bacteria</taxon>
        <taxon>Pseudomonadati</taxon>
        <taxon>Pseudomonadota</taxon>
        <taxon>Alphaproteobacteria</taxon>
        <taxon>Rhodobacterales</taxon>
        <taxon>Roseobacteraceae</taxon>
        <taxon>Hasllibacter</taxon>
    </lineage>
</organism>
<comment type="caution">
    <text evidence="2">The sequence shown here is derived from an EMBL/GenBank/DDBJ whole genome shotgun (WGS) entry which is preliminary data.</text>
</comment>
<dbReference type="Gene3D" id="2.60.120.200">
    <property type="match status" value="1"/>
</dbReference>
<dbReference type="RefSeq" id="WP_106159254.1">
    <property type="nucleotide sequence ID" value="NZ_PVTT01000001.1"/>
</dbReference>
<name>A0A2T0X768_9RHOB</name>
<sequence>MTSWTARALLIGILAMALNGEIARAQTSLDVSGGGAVIPGYDSRTCVAGIEGAMRNVHYEGSLVAWWKLDETAGTTAFDSTGNGLNGTMGGGLDGVNDGVQGIIGGALDFSSQNTEFIEMASSTMLDIVNGAVSFWFRTANASDAANRFVFSKDNSGRNAGDFHVRLNTSTNGLDPNEIMLYVDDGVTETYITSDSPIQANSWTHVVVSFGAAGLQMYVNGNKQAETSPATDGMTNPAASVILGNLRNGSSGGFDGALDDVRLYEKQLSGDEISALYAQRAVIQVCTDKLGSYQWTDWGK</sequence>
<reference evidence="2 3" key="1">
    <citation type="submission" date="2018-03" db="EMBL/GenBank/DDBJ databases">
        <title>Genomic Encyclopedia of Archaeal and Bacterial Type Strains, Phase II (KMG-II): from individual species to whole genera.</title>
        <authorList>
            <person name="Goeker M."/>
        </authorList>
    </citation>
    <scope>NUCLEOTIDE SEQUENCE [LARGE SCALE GENOMIC DNA]</scope>
    <source>
        <strain evidence="2 3">DSM 29318</strain>
    </source>
</reference>
<dbReference type="SUPFAM" id="SSF49899">
    <property type="entry name" value="Concanavalin A-like lectins/glucanases"/>
    <property type="match status" value="1"/>
</dbReference>
<protein>
    <submittedName>
        <fullName evidence="2">Concanavalin A-like lectin/glucanase superfamily protein</fullName>
    </submittedName>
</protein>
<evidence type="ECO:0000313" key="3">
    <source>
        <dbReference type="Proteomes" id="UP000238801"/>
    </source>
</evidence>
<dbReference type="PANTHER" id="PTHR42535:SF2">
    <property type="entry name" value="CHROMOSOME UNDETERMINED SCAFFOLD_146, WHOLE GENOME SHOTGUN SEQUENCE"/>
    <property type="match status" value="1"/>
</dbReference>
<dbReference type="InterPro" id="IPR013320">
    <property type="entry name" value="ConA-like_dom_sf"/>
</dbReference>
<evidence type="ECO:0000313" key="2">
    <source>
        <dbReference type="EMBL" id="PRY94792.1"/>
    </source>
</evidence>
<proteinExistence type="predicted"/>
<dbReference type="PROSITE" id="PS50025">
    <property type="entry name" value="LAM_G_DOMAIN"/>
    <property type="match status" value="1"/>
</dbReference>
<dbReference type="Pfam" id="PF13385">
    <property type="entry name" value="Laminin_G_3"/>
    <property type="match status" value="1"/>
</dbReference>
<keyword evidence="3" id="KW-1185">Reference proteome</keyword>
<dbReference type="GO" id="GO:0030246">
    <property type="term" value="F:carbohydrate binding"/>
    <property type="evidence" value="ECO:0007669"/>
    <property type="project" value="UniProtKB-KW"/>
</dbReference>
<keyword evidence="2" id="KW-0430">Lectin</keyword>